<dbReference type="InterPro" id="IPR042183">
    <property type="entry name" value="MmgE/PrpD_sf_1"/>
</dbReference>
<proteinExistence type="inferred from homology"/>
<comment type="similarity">
    <text evidence="1">Belongs to the PrpD family.</text>
</comment>
<evidence type="ECO:0000313" key="5">
    <source>
        <dbReference type="Proteomes" id="UP001387293"/>
    </source>
</evidence>
<accession>A0ABU8L2L3</accession>
<dbReference type="PANTHER" id="PTHR16943">
    <property type="entry name" value="2-METHYLCITRATE DEHYDRATASE-RELATED"/>
    <property type="match status" value="1"/>
</dbReference>
<protein>
    <submittedName>
        <fullName evidence="4">MmgE/PrpD family protein</fullName>
    </submittedName>
</protein>
<dbReference type="SUPFAM" id="SSF103378">
    <property type="entry name" value="2-methylcitrate dehydratase PrpD"/>
    <property type="match status" value="1"/>
</dbReference>
<feature type="domain" description="MmgE/PrpD C-terminal" evidence="3">
    <location>
        <begin position="258"/>
        <end position="416"/>
    </location>
</feature>
<dbReference type="InterPro" id="IPR042188">
    <property type="entry name" value="MmgE/PrpD_sf_2"/>
</dbReference>
<sequence>MQFVTQRFAAFACFTRYQDLPDSVVEKTQRAILDTIAALVGGAPTDNARLSRIAARACFGPGASHAWFAGAGLHPLGALFANCAAASSLDVDDGHCLAAGHPGAAIVPAVLMEAAKLGSDGHDVLTATALGYDVALRIAAARRFTDTMSFASGQWTGFGVATAIGWLRGMQASQLAHAIAIAGAEAPQNLPQGDCQASSVKGSSPWSTVTALLAVDRAGAGMTGSIDLLDRAHAYDVDAITADLGSRWLITETYLKPYAACRYTHPVIDAVLSLVADRDPGEPIDRLIVEIFPEARKLPNEIAPDSLEGGQFSVPFAAALAALRGAAAFRPLRPCSLSDPEVVALAAKVEIRYPDDLAGIFPQRTPARVTMVAERRERVVDVPLPLGDANNPMDRLSVEEKLHDLGRDILSRDALEQLIRSVGLLEEGEIAPLFACLAAHPGDGV</sequence>
<keyword evidence="5" id="KW-1185">Reference proteome</keyword>
<dbReference type="Proteomes" id="UP001387293">
    <property type="component" value="Unassembled WGS sequence"/>
</dbReference>
<dbReference type="InterPro" id="IPR005656">
    <property type="entry name" value="MmgE_PrpD"/>
</dbReference>
<dbReference type="PANTHER" id="PTHR16943:SF8">
    <property type="entry name" value="2-METHYLCITRATE DEHYDRATASE"/>
    <property type="match status" value="1"/>
</dbReference>
<dbReference type="InterPro" id="IPR045337">
    <property type="entry name" value="MmgE_PrpD_C"/>
</dbReference>
<evidence type="ECO:0000259" key="3">
    <source>
        <dbReference type="Pfam" id="PF19305"/>
    </source>
</evidence>
<comment type="caution">
    <text evidence="4">The sequence shown here is derived from an EMBL/GenBank/DDBJ whole genome shotgun (WGS) entry which is preliminary data.</text>
</comment>
<evidence type="ECO:0000256" key="1">
    <source>
        <dbReference type="ARBA" id="ARBA00006174"/>
    </source>
</evidence>
<dbReference type="RefSeq" id="WP_337108340.1">
    <property type="nucleotide sequence ID" value="NZ_JAPYKS010000020.1"/>
</dbReference>
<dbReference type="Gene3D" id="3.30.1330.120">
    <property type="entry name" value="2-methylcitrate dehydratase PrpD"/>
    <property type="match status" value="1"/>
</dbReference>
<dbReference type="EMBL" id="JAPYKS010000020">
    <property type="protein sequence ID" value="MEI9411877.1"/>
    <property type="molecule type" value="Genomic_DNA"/>
</dbReference>
<organism evidence="4 5">
    <name type="scientific">Mesorhizobium salmacidum</name>
    <dbReference type="NCBI Taxonomy" id="3015171"/>
    <lineage>
        <taxon>Bacteria</taxon>
        <taxon>Pseudomonadati</taxon>
        <taxon>Pseudomonadota</taxon>
        <taxon>Alphaproteobacteria</taxon>
        <taxon>Hyphomicrobiales</taxon>
        <taxon>Phyllobacteriaceae</taxon>
        <taxon>Mesorhizobium</taxon>
    </lineage>
</organism>
<dbReference type="InterPro" id="IPR036148">
    <property type="entry name" value="MmgE/PrpD_sf"/>
</dbReference>
<dbReference type="Pfam" id="PF19305">
    <property type="entry name" value="MmgE_PrpD_C"/>
    <property type="match status" value="1"/>
</dbReference>
<evidence type="ECO:0000313" key="4">
    <source>
        <dbReference type="EMBL" id="MEI9411877.1"/>
    </source>
</evidence>
<dbReference type="Gene3D" id="1.10.4100.10">
    <property type="entry name" value="2-methylcitrate dehydratase PrpD"/>
    <property type="match status" value="1"/>
</dbReference>
<name>A0ABU8L2L3_9HYPH</name>
<dbReference type="Pfam" id="PF03972">
    <property type="entry name" value="MmgE_PrpD_N"/>
    <property type="match status" value="1"/>
</dbReference>
<gene>
    <name evidence="4" type="ORF">O7A60_24360</name>
</gene>
<dbReference type="InterPro" id="IPR045336">
    <property type="entry name" value="MmgE_PrpD_N"/>
</dbReference>
<reference evidence="4 5" key="1">
    <citation type="submission" date="2022-12" db="EMBL/GenBank/DDBJ databases">
        <authorList>
            <person name="Muema E."/>
        </authorList>
    </citation>
    <scope>NUCLEOTIDE SEQUENCE [LARGE SCALE GENOMIC DNA]</scope>
    <source>
        <strain evidence="5">1326</strain>
    </source>
</reference>
<evidence type="ECO:0000259" key="2">
    <source>
        <dbReference type="Pfam" id="PF03972"/>
    </source>
</evidence>
<feature type="domain" description="MmgE/PrpD N-terminal" evidence="2">
    <location>
        <begin position="6"/>
        <end position="232"/>
    </location>
</feature>